<organism evidence="1">
    <name type="scientific">Oryza glumipatula</name>
    <dbReference type="NCBI Taxonomy" id="40148"/>
    <lineage>
        <taxon>Eukaryota</taxon>
        <taxon>Viridiplantae</taxon>
        <taxon>Streptophyta</taxon>
        <taxon>Embryophyta</taxon>
        <taxon>Tracheophyta</taxon>
        <taxon>Spermatophyta</taxon>
        <taxon>Magnoliopsida</taxon>
        <taxon>Liliopsida</taxon>
        <taxon>Poales</taxon>
        <taxon>Poaceae</taxon>
        <taxon>BOP clade</taxon>
        <taxon>Oryzoideae</taxon>
        <taxon>Oryzeae</taxon>
        <taxon>Oryzinae</taxon>
        <taxon>Oryza</taxon>
    </lineage>
</organism>
<keyword evidence="2" id="KW-1185">Reference proteome</keyword>
<reference evidence="1" key="2">
    <citation type="submission" date="2018-05" db="EMBL/GenBank/DDBJ databases">
        <title>OgluRS3 (Oryza glumaepatula Reference Sequence Version 3).</title>
        <authorList>
            <person name="Zhang J."/>
            <person name="Kudrna D."/>
            <person name="Lee S."/>
            <person name="Talag J."/>
            <person name="Welchert J."/>
            <person name="Wing R.A."/>
        </authorList>
    </citation>
    <scope>NUCLEOTIDE SEQUENCE [LARGE SCALE GENOMIC DNA]</scope>
</reference>
<dbReference type="Gramene" id="OGLUM07G10580.1">
    <property type="protein sequence ID" value="OGLUM07G10580.1"/>
    <property type="gene ID" value="OGLUM07G10580"/>
</dbReference>
<sequence length="85" mass="9186">MHGNGDVGKRSTAPALSVDWPVMAILRVDGKTTAAAQSCGRRQRKATATVAAAEIDISCAQEMVEWELKGYWFEVFGNGFQGNII</sequence>
<dbReference type="EnsemblPlants" id="OGLUM07G10580.1">
    <property type="protein sequence ID" value="OGLUM07G10580.1"/>
    <property type="gene ID" value="OGLUM07G10580"/>
</dbReference>
<reference evidence="1" key="1">
    <citation type="submission" date="2015-04" db="UniProtKB">
        <authorList>
            <consortium name="EnsemblPlants"/>
        </authorList>
    </citation>
    <scope>IDENTIFICATION</scope>
</reference>
<protein>
    <submittedName>
        <fullName evidence="1">Uncharacterized protein</fullName>
    </submittedName>
</protein>
<dbReference type="AlphaFoldDB" id="A0A0E0AIK0"/>
<proteinExistence type="predicted"/>
<dbReference type="HOGENOM" id="CLU_2516332_0_0_1"/>
<accession>A0A0E0AIK0</accession>
<dbReference type="Proteomes" id="UP000026961">
    <property type="component" value="Chromosome 7"/>
</dbReference>
<name>A0A0E0AIK0_9ORYZ</name>
<evidence type="ECO:0000313" key="1">
    <source>
        <dbReference type="EnsemblPlants" id="OGLUM07G10580.1"/>
    </source>
</evidence>
<evidence type="ECO:0000313" key="2">
    <source>
        <dbReference type="Proteomes" id="UP000026961"/>
    </source>
</evidence>